<dbReference type="Proteomes" id="UP000003560">
    <property type="component" value="Unassembled WGS sequence"/>
</dbReference>
<organism evidence="1 2">
    <name type="scientific">Collinsella stercoris DSM 13279</name>
    <dbReference type="NCBI Taxonomy" id="445975"/>
    <lineage>
        <taxon>Bacteria</taxon>
        <taxon>Bacillati</taxon>
        <taxon>Actinomycetota</taxon>
        <taxon>Coriobacteriia</taxon>
        <taxon>Coriobacteriales</taxon>
        <taxon>Coriobacteriaceae</taxon>
        <taxon>Collinsella</taxon>
    </lineage>
</organism>
<keyword evidence="2" id="KW-1185">Reference proteome</keyword>
<dbReference type="EMBL" id="ABXJ01000070">
    <property type="protein sequence ID" value="EEA90462.1"/>
    <property type="molecule type" value="Genomic_DNA"/>
</dbReference>
<dbReference type="AlphaFoldDB" id="B6GB98"/>
<gene>
    <name evidence="1" type="ORF">COLSTE_01357</name>
</gene>
<evidence type="ECO:0000313" key="1">
    <source>
        <dbReference type="EMBL" id="EEA90462.1"/>
    </source>
</evidence>
<accession>B6GB98</accession>
<dbReference type="HOGENOM" id="CLU_2786717_0_0_11"/>
<name>B6GB98_9ACTN</name>
<evidence type="ECO:0000313" key="2">
    <source>
        <dbReference type="Proteomes" id="UP000003560"/>
    </source>
</evidence>
<reference evidence="1 2" key="2">
    <citation type="submission" date="2008-10" db="EMBL/GenBank/DDBJ databases">
        <authorList>
            <person name="Fulton L."/>
            <person name="Clifton S."/>
            <person name="Fulton B."/>
            <person name="Xu J."/>
            <person name="Minx P."/>
            <person name="Pepin K.H."/>
            <person name="Johnson M."/>
            <person name="Thiruvilangam P."/>
            <person name="Bhonagiri V."/>
            <person name="Nash W.E."/>
            <person name="Mardis E.R."/>
            <person name="Wilson R.K."/>
        </authorList>
    </citation>
    <scope>NUCLEOTIDE SEQUENCE [LARGE SCALE GENOMIC DNA]</scope>
    <source>
        <strain evidence="1 2">DSM 13279</strain>
    </source>
</reference>
<proteinExistence type="predicted"/>
<protein>
    <submittedName>
        <fullName evidence="1">Uncharacterized protein</fullName>
    </submittedName>
</protein>
<sequence length="68" mass="7032">MMIEINGLACRVIAARISLKGHIVTTDDGKTPLAKGKQVGVGETSTSLVKPTLALVGGKCSAPEKIRT</sequence>
<comment type="caution">
    <text evidence="1">The sequence shown here is derived from an EMBL/GenBank/DDBJ whole genome shotgun (WGS) entry which is preliminary data.</text>
</comment>
<reference evidence="1 2" key="1">
    <citation type="submission" date="2008-10" db="EMBL/GenBank/DDBJ databases">
        <title>Draft genome sequence of Collinsella stercoris (DSM 13279).</title>
        <authorList>
            <person name="Sudarsanam P."/>
            <person name="Ley R."/>
            <person name="Guruge J."/>
            <person name="Turnbaugh P.J."/>
            <person name="Mahowald M."/>
            <person name="Liep D."/>
            <person name="Gordon J."/>
        </authorList>
    </citation>
    <scope>NUCLEOTIDE SEQUENCE [LARGE SCALE GENOMIC DNA]</scope>
    <source>
        <strain evidence="1 2">DSM 13279</strain>
    </source>
</reference>